<evidence type="ECO:0000313" key="2">
    <source>
        <dbReference type="Proteomes" id="UP000198131"/>
    </source>
</evidence>
<gene>
    <name evidence="1" type="ORF">SAMN06265337_2059</name>
</gene>
<proteinExistence type="predicted"/>
<keyword evidence="2" id="KW-1185">Reference proteome</keyword>
<dbReference type="Proteomes" id="UP000198131">
    <property type="component" value="Unassembled WGS sequence"/>
</dbReference>
<accession>A0A212TP03</accession>
<protein>
    <submittedName>
        <fullName evidence="1">Uncharacterized protein</fullName>
    </submittedName>
</protein>
<dbReference type="AlphaFoldDB" id="A0A212TP03"/>
<dbReference type="EMBL" id="FYEW01000001">
    <property type="protein sequence ID" value="SNC67757.1"/>
    <property type="molecule type" value="Genomic_DNA"/>
</dbReference>
<evidence type="ECO:0000313" key="1">
    <source>
        <dbReference type="EMBL" id="SNC67757.1"/>
    </source>
</evidence>
<sequence>MRCSKTWSTRLYGAPWSCASPVVHSDQGSLYTATRFIKKIILVHIRARSNHLEMLAVQCPHTLSVTLGGMQAFFAASPSSSSTRLTTPMLMRRPVSIYRAAHNSSRGYRPAGQIRPPTCPQRLSSCKRVQPPASAGHLAWSAPTPRADANSWNTLACIRLRTPGSSYTVCESAIIRVSY</sequence>
<organism evidence="1 2">
    <name type="scientific">Hymenobacter gelipurpurascens</name>
    <dbReference type="NCBI Taxonomy" id="89968"/>
    <lineage>
        <taxon>Bacteria</taxon>
        <taxon>Pseudomonadati</taxon>
        <taxon>Bacteroidota</taxon>
        <taxon>Cytophagia</taxon>
        <taxon>Cytophagales</taxon>
        <taxon>Hymenobacteraceae</taxon>
        <taxon>Hymenobacter</taxon>
    </lineage>
</organism>
<name>A0A212TP03_9BACT</name>
<reference evidence="2" key="1">
    <citation type="submission" date="2017-06" db="EMBL/GenBank/DDBJ databases">
        <authorList>
            <person name="Varghese N."/>
            <person name="Submissions S."/>
        </authorList>
    </citation>
    <scope>NUCLEOTIDE SEQUENCE [LARGE SCALE GENOMIC DNA]</scope>
    <source>
        <strain evidence="2">DSM 11116</strain>
    </source>
</reference>